<comment type="caution">
    <text evidence="7">The sequence shown here is derived from an EMBL/GenBank/DDBJ whole genome shotgun (WGS) entry which is preliminary data.</text>
</comment>
<feature type="transmembrane region" description="Helical" evidence="5">
    <location>
        <begin position="689"/>
        <end position="710"/>
    </location>
</feature>
<comment type="similarity">
    <text evidence="1">Belongs to the paxM FAD-dependent monooxygenase family.</text>
</comment>
<evidence type="ECO:0000256" key="3">
    <source>
        <dbReference type="ARBA" id="ARBA00022827"/>
    </source>
</evidence>
<dbReference type="GO" id="GO:0071949">
    <property type="term" value="F:FAD binding"/>
    <property type="evidence" value="ECO:0007669"/>
    <property type="project" value="InterPro"/>
</dbReference>
<evidence type="ECO:0000259" key="6">
    <source>
        <dbReference type="Pfam" id="PF01494"/>
    </source>
</evidence>
<feature type="domain" description="FAD-binding" evidence="6">
    <location>
        <begin position="7"/>
        <end position="183"/>
    </location>
</feature>
<dbReference type="AlphaFoldDB" id="A0A5M9JJZ2"/>
<dbReference type="EMBL" id="VICG01000007">
    <property type="protein sequence ID" value="KAA8569828.1"/>
    <property type="molecule type" value="Genomic_DNA"/>
</dbReference>
<reference evidence="7 8" key="1">
    <citation type="submission" date="2019-06" db="EMBL/GenBank/DDBJ databases">
        <title>Genome Sequence of the Brown Rot Fungal Pathogen Monilinia fructicola.</title>
        <authorList>
            <person name="De Miccolis Angelini R.M."/>
            <person name="Landi L."/>
            <person name="Abate D."/>
            <person name="Pollastro S."/>
            <person name="Romanazzi G."/>
            <person name="Faretra F."/>
        </authorList>
    </citation>
    <scope>NUCLEOTIDE SEQUENCE [LARGE SCALE GENOMIC DNA]</scope>
    <source>
        <strain evidence="7 8">Mfrc123</strain>
    </source>
</reference>
<protein>
    <recommendedName>
        <fullName evidence="6">FAD-binding domain-containing protein</fullName>
    </recommendedName>
</protein>
<dbReference type="SUPFAM" id="SSF51905">
    <property type="entry name" value="FAD/NAD(P)-binding domain"/>
    <property type="match status" value="1"/>
</dbReference>
<dbReference type="Pfam" id="PF01494">
    <property type="entry name" value="FAD_binding_3"/>
    <property type="match status" value="2"/>
</dbReference>
<keyword evidence="5" id="KW-0472">Membrane</keyword>
<evidence type="ECO:0000256" key="2">
    <source>
        <dbReference type="ARBA" id="ARBA00022630"/>
    </source>
</evidence>
<evidence type="ECO:0000313" key="8">
    <source>
        <dbReference type="Proteomes" id="UP000322873"/>
    </source>
</evidence>
<organism evidence="7 8">
    <name type="scientific">Monilinia fructicola</name>
    <name type="common">Brown rot fungus</name>
    <name type="synonym">Ciboria fructicola</name>
    <dbReference type="NCBI Taxonomy" id="38448"/>
    <lineage>
        <taxon>Eukaryota</taxon>
        <taxon>Fungi</taxon>
        <taxon>Dikarya</taxon>
        <taxon>Ascomycota</taxon>
        <taxon>Pezizomycotina</taxon>
        <taxon>Leotiomycetes</taxon>
        <taxon>Helotiales</taxon>
        <taxon>Sclerotiniaceae</taxon>
        <taxon>Monilinia</taxon>
    </lineage>
</organism>
<feature type="transmembrane region" description="Helical" evidence="5">
    <location>
        <begin position="641"/>
        <end position="669"/>
    </location>
</feature>
<keyword evidence="2" id="KW-0285">Flavoprotein</keyword>
<dbReference type="InterPro" id="IPR050562">
    <property type="entry name" value="FAD_mOase_fung"/>
</dbReference>
<keyword evidence="5" id="KW-1133">Transmembrane helix</keyword>
<dbReference type="PRINTS" id="PR00420">
    <property type="entry name" value="RNGMNOXGNASE"/>
</dbReference>
<gene>
    <name evidence="7" type="ORF">EYC84_002171</name>
</gene>
<dbReference type="InterPro" id="IPR036188">
    <property type="entry name" value="FAD/NAD-bd_sf"/>
</dbReference>
<feature type="transmembrane region" description="Helical" evidence="5">
    <location>
        <begin position="601"/>
        <end position="620"/>
    </location>
</feature>
<proteinExistence type="inferred from homology"/>
<evidence type="ECO:0000256" key="4">
    <source>
        <dbReference type="ARBA" id="ARBA00023002"/>
    </source>
</evidence>
<feature type="transmembrane region" description="Helical" evidence="5">
    <location>
        <begin position="565"/>
        <end position="586"/>
    </location>
</feature>
<dbReference type="PANTHER" id="PTHR47356">
    <property type="entry name" value="FAD-DEPENDENT MONOOXYGENASE ASQG-RELATED"/>
    <property type="match status" value="1"/>
</dbReference>
<feature type="transmembrane region" description="Helical" evidence="5">
    <location>
        <begin position="722"/>
        <end position="745"/>
    </location>
</feature>
<keyword evidence="4" id="KW-0560">Oxidoreductase</keyword>
<sequence length="761" mass="84895">MTEKAQMKVVIVGGSIAGLTLAHCLSRYGIDYVVLERRHDIAPQVGASVSLMPNGSRILDQLGMFDAVSENIEPCIFMQTWDENGRLLSETDAPILTGKRLGYTITFLEREKLLEILYQYLPDKSKILTGKYVRSIEQDSKEAVVICEDGSRYSGDVIAGADGIHSVIRSEMRRQIEKEGTLEDLEALKRDDIALSAEYSCLFGISKPIPGLEIGHTHRSSGKGASTLLFGGVDGRLYWFLFTKNDERSFGDEIPRYKKGDETNHVAKYMHHHVSGNILFSEVWKHRIVANFVPIEEMENEHWTWNRVACLGDSIHKMTPNLGQGANCAIESAAEMANSLAKALRNDGGKPAAQDIKNALSLYHEKRNVRANLIVKAANKFTRVEALATTGDWVASMFIIPRLGDILADRGAKVQVGATRLNCLPMPKRALEGTMPWSMNSGIGKEENKKRRAQLALPLLLIAFWFFWNSIPASKISPGGNRLSEVKFNMLRSIINMLPFVTIWTIESYRRGNALTIANIFPTALLLLTQKFGIGLIAPIYFFFHYVQSPQENFAALDNRLTNMAFAKTFPLVILIIFLGPSYAIWNANEIESAQWVYDIAWNWLPVYLTILLRVLGLVVKDTTRLDRIYKPTADLPYLRVIYGISIIICGSLYLSGGLGHLISIPSLIQRFQSPSQLAQAVLDGNSGLLEIAGIFSYGATFYWALLNFADLKFVGKLSRSWLLILAALFLSTVVAGPGAALLIMCAWREEIMAKKNEIFE</sequence>
<dbReference type="Gene3D" id="3.50.50.60">
    <property type="entry name" value="FAD/NAD(P)-binding domain"/>
    <property type="match status" value="1"/>
</dbReference>
<keyword evidence="3" id="KW-0274">FAD</keyword>
<keyword evidence="8" id="KW-1185">Reference proteome</keyword>
<dbReference type="Proteomes" id="UP000322873">
    <property type="component" value="Unassembled WGS sequence"/>
</dbReference>
<accession>A0A5M9JJZ2</accession>
<keyword evidence="5" id="KW-0812">Transmembrane</keyword>
<dbReference type="PANTHER" id="PTHR47356:SF2">
    <property type="entry name" value="FAD-BINDING DOMAIN-CONTAINING PROTEIN-RELATED"/>
    <property type="match status" value="1"/>
</dbReference>
<dbReference type="InterPro" id="IPR002938">
    <property type="entry name" value="FAD-bd"/>
</dbReference>
<dbReference type="VEuPathDB" id="FungiDB:MFRU_064g00350"/>
<evidence type="ECO:0000313" key="7">
    <source>
        <dbReference type="EMBL" id="KAA8569828.1"/>
    </source>
</evidence>
<evidence type="ECO:0000256" key="5">
    <source>
        <dbReference type="SAM" id="Phobius"/>
    </source>
</evidence>
<evidence type="ECO:0000256" key="1">
    <source>
        <dbReference type="ARBA" id="ARBA00007992"/>
    </source>
</evidence>
<name>A0A5M9JJZ2_MONFR</name>
<feature type="domain" description="FAD-binding" evidence="6">
    <location>
        <begin position="293"/>
        <end position="376"/>
    </location>
</feature>
<feature type="transmembrane region" description="Helical" evidence="5">
    <location>
        <begin position="518"/>
        <end position="544"/>
    </location>
</feature>
<dbReference type="GO" id="GO:0004497">
    <property type="term" value="F:monooxygenase activity"/>
    <property type="evidence" value="ECO:0007669"/>
    <property type="project" value="InterPro"/>
</dbReference>